<dbReference type="RefSeq" id="WP_118767377.1">
    <property type="nucleotide sequence ID" value="NZ_QWKP01000197.1"/>
</dbReference>
<evidence type="ECO:0000313" key="3">
    <source>
        <dbReference type="Proteomes" id="UP000283374"/>
    </source>
</evidence>
<feature type="transmembrane region" description="Helical" evidence="1">
    <location>
        <begin position="360"/>
        <end position="381"/>
    </location>
</feature>
<dbReference type="OrthoDB" id="5139836at2"/>
<protein>
    <submittedName>
        <fullName evidence="2">Uncharacterized protein</fullName>
    </submittedName>
</protein>
<accession>A0A413RKX1</accession>
<name>A0A413RKX1_9CELL</name>
<keyword evidence="1" id="KW-0812">Transmembrane</keyword>
<dbReference type="EMBL" id="QWKP01000197">
    <property type="protein sequence ID" value="RHA40259.1"/>
    <property type="molecule type" value="Genomic_DNA"/>
</dbReference>
<evidence type="ECO:0000313" key="2">
    <source>
        <dbReference type="EMBL" id="RHA40259.1"/>
    </source>
</evidence>
<reference evidence="2 3" key="1">
    <citation type="submission" date="2018-08" db="EMBL/GenBank/DDBJ databases">
        <title>Cellulomonas rhizosphaerae sp. nov., a novel actinomycete isolated from soil.</title>
        <authorList>
            <person name="Tian Y."/>
        </authorList>
    </citation>
    <scope>NUCLEOTIDE SEQUENCE [LARGE SCALE GENOMIC DNA]</scope>
    <source>
        <strain evidence="2 3">NEAU-TCZ24</strain>
    </source>
</reference>
<organism evidence="2 3">
    <name type="scientific">Cellulomonas rhizosphaerae</name>
    <dbReference type="NCBI Taxonomy" id="2293719"/>
    <lineage>
        <taxon>Bacteria</taxon>
        <taxon>Bacillati</taxon>
        <taxon>Actinomycetota</taxon>
        <taxon>Actinomycetes</taxon>
        <taxon>Micrococcales</taxon>
        <taxon>Cellulomonadaceae</taxon>
        <taxon>Cellulomonas</taxon>
    </lineage>
</organism>
<keyword evidence="1" id="KW-0472">Membrane</keyword>
<evidence type="ECO:0000256" key="1">
    <source>
        <dbReference type="SAM" id="Phobius"/>
    </source>
</evidence>
<proteinExistence type="predicted"/>
<keyword evidence="3" id="KW-1185">Reference proteome</keyword>
<sequence>MLLVRRPHAEVVASAREGALDLLVGPTDSNGWTAVHAGRWELSLSDVKGPAILLGDDDDPVRLAVRRSDLEPEVHVPWDAQVADGSLAMLLAEMFDAPEAAPRLATWLGENHLDDIHAASELGRIVSLPDLQELEPTGVVLVFRGDPVTTHLAVRATGPAWVAGAGDAWQVLRAESPSSLEWELRSALRPDDILVTVTRWGSEVAVEVVSYTSVARVRWHAQWERSLADPVHDGETVLRALGSSAVRTTELAVADDPLAALVQALDLPTSLLEVGPVDAGAPQPRATGLSRLIVMLRIEWRRAARQDRAERITLHHAQRAFAVRAVCSVIAVSAVVAALLVVTTDGAAVGWEPLSTYRRVVLIVGAVGWATWSIGLTYAAWRAGRRLVTALRLHRTA</sequence>
<comment type="caution">
    <text evidence="2">The sequence shown here is derived from an EMBL/GenBank/DDBJ whole genome shotgun (WGS) entry which is preliminary data.</text>
</comment>
<keyword evidence="1" id="KW-1133">Transmembrane helix</keyword>
<feature type="transmembrane region" description="Helical" evidence="1">
    <location>
        <begin position="321"/>
        <end position="340"/>
    </location>
</feature>
<gene>
    <name evidence="2" type="ORF">D1825_10500</name>
</gene>
<dbReference type="AlphaFoldDB" id="A0A413RKX1"/>
<dbReference type="Proteomes" id="UP000283374">
    <property type="component" value="Unassembled WGS sequence"/>
</dbReference>